<name>A0A4P6DA42_RHOPR</name>
<dbReference type="GO" id="GO:0005576">
    <property type="term" value="C:extracellular region"/>
    <property type="evidence" value="ECO:0007669"/>
    <property type="project" value="UniProtKB-SubCell"/>
</dbReference>
<dbReference type="AlphaFoldDB" id="A0A4P6DA42"/>
<proteinExistence type="predicted"/>
<organism evidence="5">
    <name type="scientific">Rhodnius prolixus</name>
    <name type="common">Triatomid bug</name>
    <dbReference type="NCBI Taxonomy" id="13249"/>
    <lineage>
        <taxon>Eukaryota</taxon>
        <taxon>Metazoa</taxon>
        <taxon>Ecdysozoa</taxon>
        <taxon>Arthropoda</taxon>
        <taxon>Hexapoda</taxon>
        <taxon>Insecta</taxon>
        <taxon>Pterygota</taxon>
        <taxon>Neoptera</taxon>
        <taxon>Paraneoptera</taxon>
        <taxon>Hemiptera</taxon>
        <taxon>Heteroptera</taxon>
        <taxon>Panheteroptera</taxon>
        <taxon>Cimicomorpha</taxon>
        <taxon>Reduviidae</taxon>
        <taxon>Triatominae</taxon>
        <taxon>Rhodnius</taxon>
    </lineage>
</organism>
<sequence>MFRLLLFLSLLTLILGQISYEYQYRRGGGLLECTDEKGAFRKLGEIWTERKSCIQRRCLPGAFKVIVQIKRCPKIEPSENCTIKAGNGNNFPDCCKSLVC</sequence>
<reference evidence="5" key="1">
    <citation type="submission" date="2019-04" db="EMBL/GenBank/DDBJ databases">
        <title>Analysis of the testis transcriptome of the Chagas disease vector Rhodnius prolixus.</title>
        <authorList>
            <person name="Cesar J."/>
            <person name="Ribeiro J.M."/>
            <person name="Pereira M.H."/>
            <person name="Araujo R.N."/>
            <person name="Gontijo N.F."/>
            <person name="Pessoa G."/>
            <person name="Sant'Anna M.V."/>
            <person name="Sorgine M.H."/>
            <person name="Majerowicz D."/>
            <person name="Carvalho A.B."/>
            <person name="Braz G."/>
            <person name="Mesquita R."/>
            <person name="Lagerblad P.O."/>
            <person name="Koerich L.B."/>
        </authorList>
    </citation>
    <scope>NUCLEOTIDE SEQUENCE</scope>
</reference>
<feature type="signal peptide" evidence="3">
    <location>
        <begin position="1"/>
        <end position="16"/>
    </location>
</feature>
<protein>
    <submittedName>
        <fullName evidence="5">Putative toxin-like protein 14</fullName>
    </submittedName>
</protein>
<evidence type="ECO:0000259" key="4">
    <source>
        <dbReference type="Pfam" id="PF15430"/>
    </source>
</evidence>
<evidence type="ECO:0000313" key="5">
    <source>
        <dbReference type="EMBL" id="MOY46242.1"/>
    </source>
</evidence>
<keyword evidence="2" id="KW-0964">Secreted</keyword>
<feature type="domain" description="Single" evidence="4">
    <location>
        <begin position="33"/>
        <end position="100"/>
    </location>
</feature>
<accession>A0A4P6DA42</accession>
<keyword evidence="3" id="KW-0732">Signal</keyword>
<evidence type="ECO:0000256" key="3">
    <source>
        <dbReference type="SAM" id="SignalP"/>
    </source>
</evidence>
<evidence type="ECO:0000256" key="1">
    <source>
        <dbReference type="ARBA" id="ARBA00004613"/>
    </source>
</evidence>
<dbReference type="VEuPathDB" id="VectorBase:RPRC008349"/>
<dbReference type="Pfam" id="PF15430">
    <property type="entry name" value="SVWC"/>
    <property type="match status" value="1"/>
</dbReference>
<comment type="subcellular location">
    <subcellularLocation>
        <location evidence="1">Secreted</location>
    </subcellularLocation>
</comment>
<evidence type="ECO:0000256" key="2">
    <source>
        <dbReference type="ARBA" id="ARBA00022525"/>
    </source>
</evidence>
<feature type="chain" id="PRO_5020688844" evidence="3">
    <location>
        <begin position="17"/>
        <end position="100"/>
    </location>
</feature>
<dbReference type="EMBL" id="GHKJ01001212">
    <property type="protein sequence ID" value="MOY46242.1"/>
    <property type="molecule type" value="Transcribed_RNA"/>
</dbReference>
<dbReference type="InterPro" id="IPR029277">
    <property type="entry name" value="SVWC_dom"/>
</dbReference>